<organism evidence="2 3">
    <name type="scientific">Helobdella robusta</name>
    <name type="common">Californian leech</name>
    <dbReference type="NCBI Taxonomy" id="6412"/>
    <lineage>
        <taxon>Eukaryota</taxon>
        <taxon>Metazoa</taxon>
        <taxon>Spiralia</taxon>
        <taxon>Lophotrochozoa</taxon>
        <taxon>Annelida</taxon>
        <taxon>Clitellata</taxon>
        <taxon>Hirudinea</taxon>
        <taxon>Rhynchobdellida</taxon>
        <taxon>Glossiphoniidae</taxon>
        <taxon>Helobdella</taxon>
    </lineage>
</organism>
<sequence length="110" mass="12417">MDHCTQLDSTNAIEVFSVLFERSFDEGTEEYHFCLNDVVESNESYCEQGVCVPGWQGTFCDIRDCKIKNGGCGRNFKCFQIIVNNSPFMNCACERGYSSADNEECISTFS</sequence>
<dbReference type="HOGENOM" id="CLU_2173708_0_0_1"/>
<evidence type="ECO:0000313" key="3">
    <source>
        <dbReference type="Proteomes" id="UP000015101"/>
    </source>
</evidence>
<reference evidence="3" key="1">
    <citation type="submission" date="2012-12" db="EMBL/GenBank/DDBJ databases">
        <authorList>
            <person name="Hellsten U."/>
            <person name="Grimwood J."/>
            <person name="Chapman J.A."/>
            <person name="Shapiro H."/>
            <person name="Aerts A."/>
            <person name="Otillar R.P."/>
            <person name="Terry A.Y."/>
            <person name="Boore J.L."/>
            <person name="Simakov O."/>
            <person name="Marletaz F."/>
            <person name="Cho S.-J."/>
            <person name="Edsinger-Gonzales E."/>
            <person name="Havlak P."/>
            <person name="Kuo D.-H."/>
            <person name="Larsson T."/>
            <person name="Lv J."/>
            <person name="Arendt D."/>
            <person name="Savage R."/>
            <person name="Osoegawa K."/>
            <person name="de Jong P."/>
            <person name="Lindberg D.R."/>
            <person name="Seaver E.C."/>
            <person name="Weisblat D.A."/>
            <person name="Putnam N.H."/>
            <person name="Grigoriev I.V."/>
            <person name="Rokhsar D.S."/>
        </authorList>
    </citation>
    <scope>NUCLEOTIDE SEQUENCE</scope>
</reference>
<name>T1FC65_HELRO</name>
<gene>
    <name evidence="2" type="primary">20206414</name>
    <name evidence="1" type="ORF">HELRODRAFT_177746</name>
</gene>
<keyword evidence="3" id="KW-1185">Reference proteome</keyword>
<dbReference type="Proteomes" id="UP000015101">
    <property type="component" value="Unassembled WGS sequence"/>
</dbReference>
<evidence type="ECO:0000313" key="2">
    <source>
        <dbReference type="EnsemblMetazoa" id="HelroP177746"/>
    </source>
</evidence>
<dbReference type="CTD" id="20206414"/>
<dbReference type="RefSeq" id="XP_009024151.1">
    <property type="nucleotide sequence ID" value="XM_009025903.1"/>
</dbReference>
<dbReference type="EMBL" id="AMQM01006170">
    <property type="status" value="NOT_ANNOTATED_CDS"/>
    <property type="molecule type" value="Genomic_DNA"/>
</dbReference>
<proteinExistence type="predicted"/>
<reference evidence="2" key="3">
    <citation type="submission" date="2015-06" db="UniProtKB">
        <authorList>
            <consortium name="EnsemblMetazoa"/>
        </authorList>
    </citation>
    <scope>IDENTIFICATION</scope>
</reference>
<evidence type="ECO:0008006" key="4">
    <source>
        <dbReference type="Google" id="ProtNLM"/>
    </source>
</evidence>
<reference evidence="1 3" key="2">
    <citation type="journal article" date="2013" name="Nature">
        <title>Insights into bilaterian evolution from three spiralian genomes.</title>
        <authorList>
            <person name="Simakov O."/>
            <person name="Marletaz F."/>
            <person name="Cho S.J."/>
            <person name="Edsinger-Gonzales E."/>
            <person name="Havlak P."/>
            <person name="Hellsten U."/>
            <person name="Kuo D.H."/>
            <person name="Larsson T."/>
            <person name="Lv J."/>
            <person name="Arendt D."/>
            <person name="Savage R."/>
            <person name="Osoegawa K."/>
            <person name="de Jong P."/>
            <person name="Grimwood J."/>
            <person name="Chapman J.A."/>
            <person name="Shapiro H."/>
            <person name="Aerts A."/>
            <person name="Otillar R.P."/>
            <person name="Terry A.Y."/>
            <person name="Boore J.L."/>
            <person name="Grigoriev I.V."/>
            <person name="Lindberg D.R."/>
            <person name="Seaver E.C."/>
            <person name="Weisblat D.A."/>
            <person name="Putnam N.H."/>
            <person name="Rokhsar D.S."/>
        </authorList>
    </citation>
    <scope>NUCLEOTIDE SEQUENCE</scope>
</reference>
<accession>T1FC65</accession>
<dbReference type="GeneID" id="20206414"/>
<dbReference type="KEGG" id="hro:HELRODRAFT_177746"/>
<dbReference type="InParanoid" id="T1FC65"/>
<evidence type="ECO:0000313" key="1">
    <source>
        <dbReference type="EMBL" id="ESN97691.1"/>
    </source>
</evidence>
<dbReference type="AlphaFoldDB" id="T1FC65"/>
<protein>
    <recommendedName>
        <fullName evidence="4">EGF-like domain-containing protein</fullName>
    </recommendedName>
</protein>
<dbReference type="EMBL" id="KB097304">
    <property type="protein sequence ID" value="ESN97691.1"/>
    <property type="molecule type" value="Genomic_DNA"/>
</dbReference>
<dbReference type="EnsemblMetazoa" id="HelroT177746">
    <property type="protein sequence ID" value="HelroP177746"/>
    <property type="gene ID" value="HelroG177746"/>
</dbReference>